<comment type="similarity">
    <text evidence="3">Belongs to the 1-acyl-sn-glycerol-3-phosphate acyltransferase family.</text>
</comment>
<evidence type="ECO:0000256" key="6">
    <source>
        <dbReference type="ARBA" id="ARBA00023315"/>
    </source>
</evidence>
<proteinExistence type="inferred from homology"/>
<feature type="transmembrane region" description="Helical" evidence="8">
    <location>
        <begin position="6"/>
        <end position="37"/>
    </location>
</feature>
<evidence type="ECO:0000256" key="7">
    <source>
        <dbReference type="SAM" id="MobiDB-lite"/>
    </source>
</evidence>
<keyword evidence="11" id="KW-1185">Reference proteome</keyword>
<feature type="transmembrane region" description="Helical" evidence="8">
    <location>
        <begin position="308"/>
        <end position="330"/>
    </location>
</feature>
<dbReference type="SMART" id="SM00563">
    <property type="entry name" value="PlsC"/>
    <property type="match status" value="1"/>
</dbReference>
<dbReference type="Pfam" id="PF01553">
    <property type="entry name" value="Acyltransferase"/>
    <property type="match status" value="1"/>
</dbReference>
<dbReference type="SUPFAM" id="SSF69593">
    <property type="entry name" value="Glycerol-3-phosphate (1)-acyltransferase"/>
    <property type="match status" value="1"/>
</dbReference>
<evidence type="ECO:0000256" key="1">
    <source>
        <dbReference type="ARBA" id="ARBA00001141"/>
    </source>
</evidence>
<comment type="catalytic activity">
    <reaction evidence="1">
        <text>a 1-acyl-sn-glycero-3-phosphate + an acyl-CoA = a 1,2-diacyl-sn-glycero-3-phosphate + CoA</text>
        <dbReference type="Rhea" id="RHEA:19709"/>
        <dbReference type="ChEBI" id="CHEBI:57287"/>
        <dbReference type="ChEBI" id="CHEBI:57970"/>
        <dbReference type="ChEBI" id="CHEBI:58342"/>
        <dbReference type="ChEBI" id="CHEBI:58608"/>
        <dbReference type="EC" id="2.3.1.51"/>
    </reaction>
</comment>
<dbReference type="PANTHER" id="PTHR10983">
    <property type="entry name" value="1-ACYLGLYCEROL-3-PHOSPHATE ACYLTRANSFERASE-RELATED"/>
    <property type="match status" value="1"/>
</dbReference>
<evidence type="ECO:0000313" key="11">
    <source>
        <dbReference type="Proteomes" id="UP001497512"/>
    </source>
</evidence>
<feature type="compositionally biased region" description="Basic and acidic residues" evidence="7">
    <location>
        <begin position="374"/>
        <end position="389"/>
    </location>
</feature>
<dbReference type="PANTHER" id="PTHR10983:SF24">
    <property type="entry name" value="1-ACYLGLYCEROL-3-PHOSPHATE O-ACYLTRANSFERASE 3, ISOFORM E-RELATED"/>
    <property type="match status" value="1"/>
</dbReference>
<dbReference type="InterPro" id="IPR032098">
    <property type="entry name" value="Acyltransf_C"/>
</dbReference>
<evidence type="ECO:0000256" key="8">
    <source>
        <dbReference type="SAM" id="Phobius"/>
    </source>
</evidence>
<evidence type="ECO:0000256" key="5">
    <source>
        <dbReference type="ARBA" id="ARBA00022679"/>
    </source>
</evidence>
<evidence type="ECO:0000256" key="4">
    <source>
        <dbReference type="ARBA" id="ARBA00013211"/>
    </source>
</evidence>
<accession>A0ABP0UKZ6</accession>
<dbReference type="CDD" id="cd07990">
    <property type="entry name" value="LPLAT_LCLAT1-like"/>
    <property type="match status" value="1"/>
</dbReference>
<feature type="domain" description="Phospholipid/glycerol acyltransferase" evidence="9">
    <location>
        <begin position="88"/>
        <end position="210"/>
    </location>
</feature>
<evidence type="ECO:0000313" key="10">
    <source>
        <dbReference type="EMBL" id="CAK9222908.1"/>
    </source>
</evidence>
<gene>
    <name evidence="10" type="ORF">CSSPTR1EN2_LOCUS16527</name>
</gene>
<name>A0ABP0UKZ6_9BRYO</name>
<feature type="transmembrane region" description="Helical" evidence="8">
    <location>
        <begin position="336"/>
        <end position="355"/>
    </location>
</feature>
<dbReference type="Pfam" id="PF16076">
    <property type="entry name" value="Acyltransf_C"/>
    <property type="match status" value="1"/>
</dbReference>
<reference evidence="10" key="1">
    <citation type="submission" date="2024-02" db="EMBL/GenBank/DDBJ databases">
        <authorList>
            <consortium name="ELIXIR-Norway"/>
            <consortium name="Elixir Norway"/>
        </authorList>
    </citation>
    <scope>NUCLEOTIDE SEQUENCE</scope>
</reference>
<organism evidence="10 11">
    <name type="scientific">Sphagnum troendelagicum</name>
    <dbReference type="NCBI Taxonomy" id="128251"/>
    <lineage>
        <taxon>Eukaryota</taxon>
        <taxon>Viridiplantae</taxon>
        <taxon>Streptophyta</taxon>
        <taxon>Embryophyta</taxon>
        <taxon>Bryophyta</taxon>
        <taxon>Sphagnophytina</taxon>
        <taxon>Sphagnopsida</taxon>
        <taxon>Sphagnales</taxon>
        <taxon>Sphagnaceae</taxon>
        <taxon>Sphagnum</taxon>
    </lineage>
</organism>
<dbReference type="EMBL" id="OZ019896">
    <property type="protein sequence ID" value="CAK9222908.1"/>
    <property type="molecule type" value="Genomic_DNA"/>
</dbReference>
<feature type="region of interest" description="Disordered" evidence="7">
    <location>
        <begin position="360"/>
        <end position="389"/>
    </location>
</feature>
<keyword evidence="5" id="KW-0808">Transferase</keyword>
<dbReference type="EC" id="2.3.1.51" evidence="4"/>
<keyword evidence="8" id="KW-0812">Transmembrane</keyword>
<evidence type="ECO:0000256" key="3">
    <source>
        <dbReference type="ARBA" id="ARBA00008655"/>
    </source>
</evidence>
<dbReference type="InterPro" id="IPR002123">
    <property type="entry name" value="Plipid/glycerol_acylTrfase"/>
</dbReference>
<evidence type="ECO:0000259" key="9">
    <source>
        <dbReference type="SMART" id="SM00563"/>
    </source>
</evidence>
<keyword evidence="8" id="KW-1133">Transmembrane helix</keyword>
<evidence type="ECO:0000256" key="2">
    <source>
        <dbReference type="ARBA" id="ARBA00004728"/>
    </source>
</evidence>
<keyword evidence="8" id="KW-0472">Membrane</keyword>
<dbReference type="Proteomes" id="UP001497512">
    <property type="component" value="Chromosome 4"/>
</dbReference>
<keyword evidence="6" id="KW-0012">Acyltransferase</keyword>
<comment type="pathway">
    <text evidence="2">Phospholipid metabolism; CDP-diacylglycerol biosynthesis; CDP-diacylglycerol from sn-glycerol 3-phosphate: step 2/3.</text>
</comment>
<protein>
    <recommendedName>
        <fullName evidence="4">1-acylglycerol-3-phosphate O-acyltransferase</fullName>
        <ecNumber evidence="4">2.3.1.51</ecNumber>
    </recommendedName>
</protein>
<sequence>MEESWWLTMIGFLLGLMFLFSGFLVNALQVLSVLLFLPFSRKAYRLANIMLMESLWSELVWLLDWWAGVKVRLYTDAETWKLMGNEHALLICNHSSDIDWLVGWLLAQRVGCLGSTRAVMKMSTKFLPVVGWSMWLSEYVFLARNWAIDETTLKRAFERLKSFPRPMWVALFVEGTRFTKAKLAAAQEYAVSVGMQIPKHVLIPRTKGFVSAVQNLRDFVPVVYDMTVAISKEAPNPTILRILKCQSSVVHVHVRRVPMKQLPTTDIEIAAWCREAFHKKDMMLDQHVKANTFGEHLYQPDPRPIRPLVVVVGWGIVLLTGAVWLLRTLLCTRSGIALVAGVLALLLFLVQVLVLSSQSERSTDPAASKPKPIHSTERPAPDPDHIKLH</sequence>